<feature type="transmembrane region" description="Helical" evidence="7">
    <location>
        <begin position="213"/>
        <end position="232"/>
    </location>
</feature>
<comment type="subcellular location">
    <subcellularLocation>
        <location evidence="1">Membrane</location>
        <topology evidence="1">Multi-pass membrane protein</topology>
    </subcellularLocation>
</comment>
<dbReference type="EMBL" id="BAAAPC010000025">
    <property type="protein sequence ID" value="GAA2012761.1"/>
    <property type="molecule type" value="Genomic_DNA"/>
</dbReference>
<evidence type="ECO:0000256" key="7">
    <source>
        <dbReference type="SAM" id="Phobius"/>
    </source>
</evidence>
<evidence type="ECO:0000256" key="2">
    <source>
        <dbReference type="ARBA" id="ARBA00007362"/>
    </source>
</evidence>
<feature type="transmembrane region" description="Helical" evidence="7">
    <location>
        <begin position="47"/>
        <end position="68"/>
    </location>
</feature>
<feature type="compositionally biased region" description="Basic and acidic residues" evidence="6">
    <location>
        <begin position="316"/>
        <end position="334"/>
    </location>
</feature>
<evidence type="ECO:0000256" key="1">
    <source>
        <dbReference type="ARBA" id="ARBA00004141"/>
    </source>
</evidence>
<feature type="transmembrane region" description="Helical" evidence="7">
    <location>
        <begin position="80"/>
        <end position="98"/>
    </location>
</feature>
<dbReference type="PANTHER" id="PTHR32322">
    <property type="entry name" value="INNER MEMBRANE TRANSPORTER"/>
    <property type="match status" value="1"/>
</dbReference>
<evidence type="ECO:0000256" key="4">
    <source>
        <dbReference type="ARBA" id="ARBA00022989"/>
    </source>
</evidence>
<comment type="caution">
    <text evidence="9">The sequence shown here is derived from an EMBL/GenBank/DDBJ whole genome shotgun (WGS) entry which is preliminary data.</text>
</comment>
<evidence type="ECO:0000256" key="3">
    <source>
        <dbReference type="ARBA" id="ARBA00022692"/>
    </source>
</evidence>
<proteinExistence type="inferred from homology"/>
<evidence type="ECO:0000313" key="9">
    <source>
        <dbReference type="EMBL" id="GAA2012761.1"/>
    </source>
</evidence>
<name>A0ABP5F2H0_9ACTN</name>
<comment type="similarity">
    <text evidence="2">Belongs to the EamA transporter family.</text>
</comment>
<reference evidence="10" key="1">
    <citation type="journal article" date="2019" name="Int. J. Syst. Evol. Microbiol.">
        <title>The Global Catalogue of Microorganisms (GCM) 10K type strain sequencing project: providing services to taxonomists for standard genome sequencing and annotation.</title>
        <authorList>
            <consortium name="The Broad Institute Genomics Platform"/>
            <consortium name="The Broad Institute Genome Sequencing Center for Infectious Disease"/>
            <person name="Wu L."/>
            <person name="Ma J."/>
        </authorList>
    </citation>
    <scope>NUCLEOTIDE SEQUENCE [LARGE SCALE GENOMIC DNA]</scope>
    <source>
        <strain evidence="10">JCM 15313</strain>
    </source>
</reference>
<feature type="transmembrane region" description="Helical" evidence="7">
    <location>
        <begin position="104"/>
        <end position="124"/>
    </location>
</feature>
<gene>
    <name evidence="9" type="ORF">GCM10009799_46380</name>
</gene>
<dbReference type="InterPro" id="IPR000620">
    <property type="entry name" value="EamA_dom"/>
</dbReference>
<keyword evidence="10" id="KW-1185">Reference proteome</keyword>
<evidence type="ECO:0000256" key="6">
    <source>
        <dbReference type="SAM" id="MobiDB-lite"/>
    </source>
</evidence>
<feature type="transmembrane region" description="Helical" evidence="7">
    <location>
        <begin position="20"/>
        <end position="41"/>
    </location>
</feature>
<sequence>MIISIRGLLRRAQTRVPAPLLFVCGMFALHTGSSLAVTLFGEVGSLGITWLRLSWAALILIALSGRPLWAAVRAASKHELVTVVILGTVSAGMMALYSEATARINLGTATAIEFLGPLAVAVLAMRRGREFIWIVFAMLGVLFLTQPWNGKADFTGVAFGLGGAVCLAFYIVFTQRVGSTFRALHGLALSMAVAAVLTAPFGVPGVVAHPSPHAVLVTLGVALLFPIVPFLLEMVVLQRMSRTAYSTLASLDPAVSLVMGMLIIHQTPGWAQFGGILLVVIAGIGAARGDSAVTEPALPEQSVIGDTRSAPSPTADRPHPDIPRSAPREAEARADAAGSTGTRTVPRLDSTSTTSTDRRGTDMNQTGRKRSGRH</sequence>
<dbReference type="PANTHER" id="PTHR32322:SF2">
    <property type="entry name" value="EAMA DOMAIN-CONTAINING PROTEIN"/>
    <property type="match status" value="1"/>
</dbReference>
<keyword evidence="3 7" id="KW-0812">Transmembrane</keyword>
<dbReference type="InterPro" id="IPR050638">
    <property type="entry name" value="AA-Vitamin_Transporters"/>
</dbReference>
<keyword evidence="4 7" id="KW-1133">Transmembrane helix</keyword>
<feature type="transmembrane region" description="Helical" evidence="7">
    <location>
        <begin position="154"/>
        <end position="173"/>
    </location>
</feature>
<dbReference type="RefSeq" id="WP_344108306.1">
    <property type="nucleotide sequence ID" value="NZ_BAAAPC010000025.1"/>
</dbReference>
<dbReference type="Pfam" id="PF00892">
    <property type="entry name" value="EamA"/>
    <property type="match status" value="1"/>
</dbReference>
<keyword evidence="5 7" id="KW-0472">Membrane</keyword>
<feature type="transmembrane region" description="Helical" evidence="7">
    <location>
        <begin position="185"/>
        <end position="207"/>
    </location>
</feature>
<accession>A0ABP5F2H0</accession>
<feature type="region of interest" description="Disordered" evidence="6">
    <location>
        <begin position="295"/>
        <end position="374"/>
    </location>
</feature>
<protein>
    <recommendedName>
        <fullName evidence="8">EamA domain-containing protein</fullName>
    </recommendedName>
</protein>
<organism evidence="9 10">
    <name type="scientific">Nocardiopsis rhodophaea</name>
    <dbReference type="NCBI Taxonomy" id="280238"/>
    <lineage>
        <taxon>Bacteria</taxon>
        <taxon>Bacillati</taxon>
        <taxon>Actinomycetota</taxon>
        <taxon>Actinomycetes</taxon>
        <taxon>Streptosporangiales</taxon>
        <taxon>Nocardiopsidaceae</taxon>
        <taxon>Nocardiopsis</taxon>
    </lineage>
</organism>
<feature type="domain" description="EamA" evidence="8">
    <location>
        <begin position="155"/>
        <end position="282"/>
    </location>
</feature>
<feature type="transmembrane region" description="Helical" evidence="7">
    <location>
        <begin position="270"/>
        <end position="287"/>
    </location>
</feature>
<feature type="transmembrane region" description="Helical" evidence="7">
    <location>
        <begin position="131"/>
        <end position="148"/>
    </location>
</feature>
<evidence type="ECO:0000259" key="8">
    <source>
        <dbReference type="Pfam" id="PF00892"/>
    </source>
</evidence>
<feature type="transmembrane region" description="Helical" evidence="7">
    <location>
        <begin position="244"/>
        <end position="264"/>
    </location>
</feature>
<evidence type="ECO:0000256" key="5">
    <source>
        <dbReference type="ARBA" id="ARBA00023136"/>
    </source>
</evidence>
<evidence type="ECO:0000313" key="10">
    <source>
        <dbReference type="Proteomes" id="UP001501585"/>
    </source>
</evidence>
<dbReference type="Proteomes" id="UP001501585">
    <property type="component" value="Unassembled WGS sequence"/>
</dbReference>